<keyword evidence="2" id="KW-1185">Reference proteome</keyword>
<name>A0A0M3HK24_ASCLU</name>
<reference evidence="3" key="1">
    <citation type="submission" date="2017-02" db="UniProtKB">
        <authorList>
            <consortium name="WormBaseParasite"/>
        </authorList>
    </citation>
    <scope>IDENTIFICATION</scope>
</reference>
<evidence type="ECO:0000313" key="2">
    <source>
        <dbReference type="Proteomes" id="UP000036681"/>
    </source>
</evidence>
<evidence type="ECO:0000313" key="3">
    <source>
        <dbReference type="WBParaSite" id="ALUE_0000186901-mRNA-1"/>
    </source>
</evidence>
<dbReference type="Proteomes" id="UP000036681">
    <property type="component" value="Unplaced"/>
</dbReference>
<feature type="region of interest" description="Disordered" evidence="1">
    <location>
        <begin position="1"/>
        <end position="61"/>
    </location>
</feature>
<sequence>MPKESEAERRSKAKRQRDSRRSTQGVTREQLRAATASVLREGKENDSNWSGAVTRDLSSTPSQVISDSVIDECANVEFLFRDECKTVLNSEVPTGMDRKKILMDR</sequence>
<proteinExistence type="predicted"/>
<accession>A0A0M3HK24</accession>
<dbReference type="CDD" id="cd21930">
    <property type="entry name" value="IPD_PPP1R12"/>
    <property type="match status" value="1"/>
</dbReference>
<organism evidence="2 3">
    <name type="scientific">Ascaris lumbricoides</name>
    <name type="common">Giant roundworm</name>
    <dbReference type="NCBI Taxonomy" id="6252"/>
    <lineage>
        <taxon>Eukaryota</taxon>
        <taxon>Metazoa</taxon>
        <taxon>Ecdysozoa</taxon>
        <taxon>Nematoda</taxon>
        <taxon>Chromadorea</taxon>
        <taxon>Rhabditida</taxon>
        <taxon>Spirurina</taxon>
        <taxon>Ascaridomorpha</taxon>
        <taxon>Ascaridoidea</taxon>
        <taxon>Ascarididae</taxon>
        <taxon>Ascaris</taxon>
    </lineage>
</organism>
<evidence type="ECO:0000256" key="1">
    <source>
        <dbReference type="SAM" id="MobiDB-lite"/>
    </source>
</evidence>
<dbReference type="AlphaFoldDB" id="A0A0M3HK24"/>
<dbReference type="WBParaSite" id="ALUE_0000186901-mRNA-1">
    <property type="protein sequence ID" value="ALUE_0000186901-mRNA-1"/>
    <property type="gene ID" value="ALUE_0000186901"/>
</dbReference>
<feature type="compositionally biased region" description="Basic and acidic residues" evidence="1">
    <location>
        <begin position="1"/>
        <end position="10"/>
    </location>
</feature>
<dbReference type="Gene3D" id="6.10.140.390">
    <property type="match status" value="1"/>
</dbReference>
<protein>
    <submittedName>
        <fullName evidence="3">IBB domain-containing protein</fullName>
    </submittedName>
</protein>
<feature type="compositionally biased region" description="Polar residues" evidence="1">
    <location>
        <begin position="47"/>
        <end position="61"/>
    </location>
</feature>